<dbReference type="GO" id="GO:0046872">
    <property type="term" value="F:metal ion binding"/>
    <property type="evidence" value="ECO:0007669"/>
    <property type="project" value="UniProtKB-KW"/>
</dbReference>
<evidence type="ECO:0000256" key="3">
    <source>
        <dbReference type="ARBA" id="ARBA00022801"/>
    </source>
</evidence>
<name>A0A7W9ZMG3_RHILE</name>
<dbReference type="InterPro" id="IPR015797">
    <property type="entry name" value="NUDIX_hydrolase-like_dom_sf"/>
</dbReference>
<feature type="domain" description="Nudix hydrolase" evidence="5">
    <location>
        <begin position="58"/>
        <end position="190"/>
    </location>
</feature>
<keyword evidence="2" id="KW-0479">Metal-binding</keyword>
<dbReference type="GO" id="GO:0005737">
    <property type="term" value="C:cytoplasm"/>
    <property type="evidence" value="ECO:0007669"/>
    <property type="project" value="TreeGrafter"/>
</dbReference>
<proteinExistence type="predicted"/>
<evidence type="ECO:0000256" key="4">
    <source>
        <dbReference type="ARBA" id="ARBA00022842"/>
    </source>
</evidence>
<keyword evidence="4" id="KW-0460">Magnesium</keyword>
<organism evidence="6 7">
    <name type="scientific">Rhizobium leguminosarum</name>
    <dbReference type="NCBI Taxonomy" id="384"/>
    <lineage>
        <taxon>Bacteria</taxon>
        <taxon>Pseudomonadati</taxon>
        <taxon>Pseudomonadota</taxon>
        <taxon>Alphaproteobacteria</taxon>
        <taxon>Hyphomicrobiales</taxon>
        <taxon>Rhizobiaceae</taxon>
        <taxon>Rhizobium/Agrobacterium group</taxon>
        <taxon>Rhizobium</taxon>
    </lineage>
</organism>
<dbReference type="CDD" id="cd04666">
    <property type="entry name" value="NUDIX_DIPP2_like_Nudt4"/>
    <property type="match status" value="1"/>
</dbReference>
<sequence>MKNVGAQSLDANWNFLFSAPQQMFVACKRTSIEEAVPKSKTHLSKLAKAGSALFGERWLEQYAAICYRQDAEQGYQTLLITSRGTGRWVIPKGGPLKGKTPRQVAAQEAFEEAGVKGKISKNAIGRYSYLKRLDGGQSVPCLVDVFALEVASIAEAFKERDQRQTAWMRLVDAGRLVEEPELRGLFTKLHETLTAKSARS</sequence>
<evidence type="ECO:0000313" key="7">
    <source>
        <dbReference type="Proteomes" id="UP000517187"/>
    </source>
</evidence>
<keyword evidence="3" id="KW-0378">Hydrolase</keyword>
<accession>A0A7W9ZMG3</accession>
<comment type="caution">
    <text evidence="6">The sequence shown here is derived from an EMBL/GenBank/DDBJ whole genome shotgun (WGS) entry which is preliminary data.</text>
</comment>
<dbReference type="Proteomes" id="UP000517187">
    <property type="component" value="Unassembled WGS sequence"/>
</dbReference>
<dbReference type="PROSITE" id="PS51257">
    <property type="entry name" value="PROKAR_LIPOPROTEIN"/>
    <property type="match status" value="1"/>
</dbReference>
<dbReference type="Gene3D" id="3.90.79.10">
    <property type="entry name" value="Nucleoside Triphosphate Pyrophosphohydrolase"/>
    <property type="match status" value="1"/>
</dbReference>
<dbReference type="PROSITE" id="PS51462">
    <property type="entry name" value="NUDIX"/>
    <property type="match status" value="1"/>
</dbReference>
<protein>
    <submittedName>
        <fullName evidence="6">8-oxo-dGTP pyrophosphatase MutT (NUDIX family)</fullName>
    </submittedName>
</protein>
<evidence type="ECO:0000256" key="1">
    <source>
        <dbReference type="ARBA" id="ARBA00001946"/>
    </source>
</evidence>
<dbReference type="AlphaFoldDB" id="A0A7W9ZMG3"/>
<comment type="cofactor">
    <cofactor evidence="1">
        <name>Mg(2+)</name>
        <dbReference type="ChEBI" id="CHEBI:18420"/>
    </cofactor>
</comment>
<dbReference type="InterPro" id="IPR047198">
    <property type="entry name" value="DDP-like_NUDIX"/>
</dbReference>
<dbReference type="EMBL" id="JACIIJ010000001">
    <property type="protein sequence ID" value="MBB6219380.1"/>
    <property type="molecule type" value="Genomic_DNA"/>
</dbReference>
<dbReference type="InterPro" id="IPR000086">
    <property type="entry name" value="NUDIX_hydrolase_dom"/>
</dbReference>
<dbReference type="SUPFAM" id="SSF55811">
    <property type="entry name" value="Nudix"/>
    <property type="match status" value="1"/>
</dbReference>
<dbReference type="PANTHER" id="PTHR12629">
    <property type="entry name" value="DIPHOSPHOINOSITOL POLYPHOSPHATE PHOSPHOHYDROLASE"/>
    <property type="match status" value="1"/>
</dbReference>
<dbReference type="GO" id="GO:0016462">
    <property type="term" value="F:pyrophosphatase activity"/>
    <property type="evidence" value="ECO:0007669"/>
    <property type="project" value="InterPro"/>
</dbReference>
<gene>
    <name evidence="6" type="ORF">GGE66_000324</name>
</gene>
<evidence type="ECO:0000259" key="5">
    <source>
        <dbReference type="PROSITE" id="PS51462"/>
    </source>
</evidence>
<dbReference type="Pfam" id="PF00293">
    <property type="entry name" value="NUDIX"/>
    <property type="match status" value="1"/>
</dbReference>
<reference evidence="6 7" key="1">
    <citation type="submission" date="2020-08" db="EMBL/GenBank/DDBJ databases">
        <title>Genomic Encyclopedia of Type Strains, Phase IV (KMG-V): Genome sequencing to study the core and pangenomes of soil and plant-associated prokaryotes.</title>
        <authorList>
            <person name="Whitman W."/>
        </authorList>
    </citation>
    <scope>NUCLEOTIDE SEQUENCE [LARGE SCALE GENOMIC DNA]</scope>
    <source>
        <strain evidence="6 7">SEMIA 4011</strain>
    </source>
</reference>
<dbReference type="PANTHER" id="PTHR12629:SF0">
    <property type="entry name" value="DIPHOSPHOINOSITOL-POLYPHOSPHATE DIPHOSPHATASE"/>
    <property type="match status" value="1"/>
</dbReference>
<evidence type="ECO:0000256" key="2">
    <source>
        <dbReference type="ARBA" id="ARBA00022723"/>
    </source>
</evidence>
<dbReference type="RefSeq" id="WP_246809088.1">
    <property type="nucleotide sequence ID" value="NZ_JACIIJ010000001.1"/>
</dbReference>
<evidence type="ECO:0000313" key="6">
    <source>
        <dbReference type="EMBL" id="MBB6219380.1"/>
    </source>
</evidence>